<dbReference type="SMART" id="SM00875">
    <property type="entry name" value="BACK"/>
    <property type="match status" value="1"/>
</dbReference>
<evidence type="ECO:0000313" key="4">
    <source>
        <dbReference type="EMBL" id="GCB60830.1"/>
    </source>
</evidence>
<dbReference type="InterPro" id="IPR011333">
    <property type="entry name" value="SKP1/BTB/POZ_sf"/>
</dbReference>
<dbReference type="OMA" id="WVRIYEC"/>
<dbReference type="Gene3D" id="3.30.710.10">
    <property type="entry name" value="Potassium Channel Kv1.1, Chain A"/>
    <property type="match status" value="1"/>
</dbReference>
<dbReference type="AlphaFoldDB" id="A0A401NIX8"/>
<reference evidence="4 5" key="1">
    <citation type="journal article" date="2018" name="Nat. Ecol. Evol.">
        <title>Shark genomes provide insights into elasmobranch evolution and the origin of vertebrates.</title>
        <authorList>
            <person name="Hara Y"/>
            <person name="Yamaguchi K"/>
            <person name="Onimaru K"/>
            <person name="Kadota M"/>
            <person name="Koyanagi M"/>
            <person name="Keeley SD"/>
            <person name="Tatsumi K"/>
            <person name="Tanaka K"/>
            <person name="Motone F"/>
            <person name="Kageyama Y"/>
            <person name="Nozu R"/>
            <person name="Adachi N"/>
            <person name="Nishimura O"/>
            <person name="Nakagawa R"/>
            <person name="Tanegashima C"/>
            <person name="Kiyatake I"/>
            <person name="Matsumoto R"/>
            <person name="Murakumo K"/>
            <person name="Nishida K"/>
            <person name="Terakita A"/>
            <person name="Kuratani S"/>
            <person name="Sato K"/>
            <person name="Hyodo S Kuraku.S."/>
        </authorList>
    </citation>
    <scope>NUCLEOTIDE SEQUENCE [LARGE SCALE GENOMIC DNA]</scope>
</reference>
<dbReference type="SUPFAM" id="SSF54695">
    <property type="entry name" value="POZ domain"/>
    <property type="match status" value="1"/>
</dbReference>
<keyword evidence="2" id="KW-0677">Repeat</keyword>
<gene>
    <name evidence="4" type="ORF">scyTo_0011202</name>
</gene>
<dbReference type="SMART" id="SM00225">
    <property type="entry name" value="BTB"/>
    <property type="match status" value="1"/>
</dbReference>
<dbReference type="SUPFAM" id="SSF117281">
    <property type="entry name" value="Kelch motif"/>
    <property type="match status" value="1"/>
</dbReference>
<evidence type="ECO:0000313" key="5">
    <source>
        <dbReference type="Proteomes" id="UP000288216"/>
    </source>
</evidence>
<dbReference type="STRING" id="75743.A0A401NIX8"/>
<keyword evidence="5" id="KW-1185">Reference proteome</keyword>
<dbReference type="Pfam" id="PF00651">
    <property type="entry name" value="BTB"/>
    <property type="match status" value="1"/>
</dbReference>
<evidence type="ECO:0000256" key="1">
    <source>
        <dbReference type="ARBA" id="ARBA00022441"/>
    </source>
</evidence>
<dbReference type="Gene3D" id="1.25.40.420">
    <property type="match status" value="1"/>
</dbReference>
<dbReference type="SMART" id="SM00612">
    <property type="entry name" value="Kelch"/>
    <property type="match status" value="3"/>
</dbReference>
<dbReference type="PANTHER" id="PTHR45632">
    <property type="entry name" value="LD33804P"/>
    <property type="match status" value="1"/>
</dbReference>
<dbReference type="OrthoDB" id="10027872at2759"/>
<proteinExistence type="predicted"/>
<evidence type="ECO:0000259" key="3">
    <source>
        <dbReference type="PROSITE" id="PS50097"/>
    </source>
</evidence>
<dbReference type="PROSITE" id="PS50097">
    <property type="entry name" value="BTB"/>
    <property type="match status" value="1"/>
</dbReference>
<dbReference type="InterPro" id="IPR006652">
    <property type="entry name" value="Kelch_1"/>
</dbReference>
<dbReference type="InterPro" id="IPR015915">
    <property type="entry name" value="Kelch-typ_b-propeller"/>
</dbReference>
<keyword evidence="1" id="KW-0880">Kelch repeat</keyword>
<dbReference type="Pfam" id="PF07707">
    <property type="entry name" value="BACK"/>
    <property type="match status" value="1"/>
</dbReference>
<name>A0A401NIX8_SCYTO</name>
<comment type="caution">
    <text evidence="4">The sequence shown here is derived from an EMBL/GenBank/DDBJ whole genome shotgun (WGS) entry which is preliminary data.</text>
</comment>
<feature type="domain" description="BTB" evidence="3">
    <location>
        <begin position="11"/>
        <end position="78"/>
    </location>
</feature>
<organism evidence="4 5">
    <name type="scientific">Scyliorhinus torazame</name>
    <name type="common">Cloudy catshark</name>
    <name type="synonym">Catulus torazame</name>
    <dbReference type="NCBI Taxonomy" id="75743"/>
    <lineage>
        <taxon>Eukaryota</taxon>
        <taxon>Metazoa</taxon>
        <taxon>Chordata</taxon>
        <taxon>Craniata</taxon>
        <taxon>Vertebrata</taxon>
        <taxon>Chondrichthyes</taxon>
        <taxon>Elasmobranchii</taxon>
        <taxon>Galeomorphii</taxon>
        <taxon>Galeoidea</taxon>
        <taxon>Carcharhiniformes</taxon>
        <taxon>Scyliorhinidae</taxon>
        <taxon>Scyliorhinus</taxon>
    </lineage>
</organism>
<accession>A0A401NIX8</accession>
<dbReference type="Gene3D" id="2.120.10.80">
    <property type="entry name" value="Kelch-type beta propeller"/>
    <property type="match status" value="1"/>
</dbReference>
<dbReference type="InterPro" id="IPR011705">
    <property type="entry name" value="BACK"/>
</dbReference>
<dbReference type="Proteomes" id="UP000288216">
    <property type="component" value="Unassembled WGS sequence"/>
</dbReference>
<protein>
    <recommendedName>
        <fullName evidence="3">BTB domain-containing protein</fullName>
    </recommendedName>
</protein>
<dbReference type="EMBL" id="BFAA01005012">
    <property type="protein sequence ID" value="GCB60830.1"/>
    <property type="molecule type" value="Genomic_DNA"/>
</dbReference>
<dbReference type="Pfam" id="PF24681">
    <property type="entry name" value="Kelch_KLHDC2_KLHL20_DRC7"/>
    <property type="match status" value="1"/>
</dbReference>
<sequence>MASHKGQDPAADTVLEVGQRLFNVNRGTLASASEYFRALFGGGARESSESHIVLRGLDPEAFRLLLGFAAGGRVSVDRQNVEALLEAADFLLFERVKRLCVAFLQRELRVGNCAGLLALAQRLACPGLAAAARGVALTHLAAFMAEEEEFLQLPKEALAELLASDHLYVTREDQVFEAVMKWASHHHSREGQVLELLALARAPLLTLSFLDLLIKRSKRNLQDDPHSRILRILNHNLPLSWTMAQPQPHSNRRYETMYVLGGKHDQEQQELFQFYPKTNTWQACSPLRRRNLTQYAVAAVGNFIFVTGGYFRDEVVWYCVDWVLIYNHCEDSWTKGPAMKQSRNWHCAVGVGMYLYVLGGSTDTAVIADVERLPLMATEWEDMQPMVEPVERAAVLSVGTNIYVLCGLDENGDVYSGVQRLDVESDVWDVISFSPCPR</sequence>
<evidence type="ECO:0000256" key="2">
    <source>
        <dbReference type="ARBA" id="ARBA00022737"/>
    </source>
</evidence>
<dbReference type="PANTHER" id="PTHR45632:SF3">
    <property type="entry name" value="KELCH-LIKE PROTEIN 32"/>
    <property type="match status" value="1"/>
</dbReference>
<dbReference type="InterPro" id="IPR000210">
    <property type="entry name" value="BTB/POZ_dom"/>
</dbReference>